<comment type="caution">
    <text evidence="1">The sequence shown here is derived from an EMBL/GenBank/DDBJ whole genome shotgun (WGS) entry which is preliminary data.</text>
</comment>
<protein>
    <recommendedName>
        <fullName evidence="3">DUF1622 domain-containing protein</fullName>
    </recommendedName>
</protein>
<evidence type="ECO:0000313" key="2">
    <source>
        <dbReference type="Proteomes" id="UP000579523"/>
    </source>
</evidence>
<sequence>MTDALTAAALLITAAGILSAVTVCAMSRRIGHALPVLLDFLSAAGLVHLAADVSWNSILVVAAVITVRKVAAIGITVTPRPQP</sequence>
<dbReference type="RefSeq" id="WP_184822088.1">
    <property type="nucleotide sequence ID" value="NZ_BMTI01000030.1"/>
</dbReference>
<evidence type="ECO:0008006" key="3">
    <source>
        <dbReference type="Google" id="ProtNLM"/>
    </source>
</evidence>
<evidence type="ECO:0000313" key="1">
    <source>
        <dbReference type="EMBL" id="MBB4899501.1"/>
    </source>
</evidence>
<proteinExistence type="predicted"/>
<gene>
    <name evidence="1" type="ORF">FHS37_003561</name>
</gene>
<dbReference type="EMBL" id="JACHJI010000005">
    <property type="protein sequence ID" value="MBB4899501.1"/>
    <property type="molecule type" value="Genomic_DNA"/>
</dbReference>
<name>A0A7W7M1L2_9ACTN</name>
<organism evidence="1 2">
    <name type="scientific">Streptomyces griseomycini</name>
    <dbReference type="NCBI Taxonomy" id="66895"/>
    <lineage>
        <taxon>Bacteria</taxon>
        <taxon>Bacillati</taxon>
        <taxon>Actinomycetota</taxon>
        <taxon>Actinomycetes</taxon>
        <taxon>Kitasatosporales</taxon>
        <taxon>Streptomycetaceae</taxon>
        <taxon>Streptomyces</taxon>
    </lineage>
</organism>
<dbReference type="AlphaFoldDB" id="A0A7W7M1L2"/>
<dbReference type="Proteomes" id="UP000579523">
    <property type="component" value="Unassembled WGS sequence"/>
</dbReference>
<reference evidence="1 2" key="1">
    <citation type="submission" date="2020-08" db="EMBL/GenBank/DDBJ databases">
        <title>Genomic Encyclopedia of Type Strains, Phase III (KMG-III): the genomes of soil and plant-associated and newly described type strains.</title>
        <authorList>
            <person name="Whitman W."/>
        </authorList>
    </citation>
    <scope>NUCLEOTIDE SEQUENCE [LARGE SCALE GENOMIC DNA]</scope>
    <source>
        <strain evidence="1 2">CECT 3273</strain>
    </source>
</reference>
<accession>A0A7W7M1L2</accession>
<keyword evidence="2" id="KW-1185">Reference proteome</keyword>